<evidence type="ECO:0000256" key="4">
    <source>
        <dbReference type="ARBA" id="ARBA00022643"/>
    </source>
</evidence>
<feature type="transmembrane region" description="Helical" evidence="9">
    <location>
        <begin position="129"/>
        <end position="147"/>
    </location>
</feature>
<evidence type="ECO:0000256" key="8">
    <source>
        <dbReference type="ARBA" id="ARBA00023136"/>
    </source>
</evidence>
<keyword evidence="5 9" id="KW-0812">Transmembrane</keyword>
<keyword evidence="4" id="KW-0288">FMN</keyword>
<dbReference type="InterPro" id="IPR004338">
    <property type="entry name" value="NqrB/RnfD"/>
</dbReference>
<accession>A0AAE3TAC9</accession>
<keyword evidence="7 9" id="KW-1133">Transmembrane helix</keyword>
<name>A0AAE3TAC9_9RHOB</name>
<dbReference type="PANTHER" id="PTHR30578">
    <property type="entry name" value="ELECTRON TRANSPORT COMPLEX PROTEIN RNFD"/>
    <property type="match status" value="1"/>
</dbReference>
<evidence type="ECO:0000256" key="1">
    <source>
        <dbReference type="ARBA" id="ARBA00022448"/>
    </source>
</evidence>
<feature type="transmembrane region" description="Helical" evidence="9">
    <location>
        <begin position="201"/>
        <end position="220"/>
    </location>
</feature>
<feature type="transmembrane region" description="Helical" evidence="9">
    <location>
        <begin position="35"/>
        <end position="52"/>
    </location>
</feature>
<keyword evidence="11" id="KW-1185">Reference proteome</keyword>
<evidence type="ECO:0000256" key="9">
    <source>
        <dbReference type="SAM" id="Phobius"/>
    </source>
</evidence>
<dbReference type="Pfam" id="PF03116">
    <property type="entry name" value="NQR2_RnfD_RnfE"/>
    <property type="match status" value="1"/>
</dbReference>
<feature type="transmembrane region" description="Helical" evidence="9">
    <location>
        <begin position="154"/>
        <end position="170"/>
    </location>
</feature>
<keyword evidence="1" id="KW-0813">Transport</keyword>
<feature type="transmembrane region" description="Helical" evidence="9">
    <location>
        <begin position="12"/>
        <end position="29"/>
    </location>
</feature>
<evidence type="ECO:0000256" key="7">
    <source>
        <dbReference type="ARBA" id="ARBA00022989"/>
    </source>
</evidence>
<protein>
    <submittedName>
        <fullName evidence="10">RnfABCDGE type electron transport complex subunit D</fullName>
    </submittedName>
</protein>
<feature type="transmembrane region" description="Helical" evidence="9">
    <location>
        <begin position="176"/>
        <end position="194"/>
    </location>
</feature>
<evidence type="ECO:0000256" key="5">
    <source>
        <dbReference type="ARBA" id="ARBA00022692"/>
    </source>
</evidence>
<reference evidence="10" key="1">
    <citation type="submission" date="2023-03" db="EMBL/GenBank/DDBJ databases">
        <title>Multiphase analysis and comparison of six strains from genera Psychromarinibacter, Lutimaribacter, and Maritimibacter, including a novel species: Psychromarinibacter sediminicola sp. nov.</title>
        <authorList>
            <person name="Wang Y.-H."/>
            <person name="Ye M.-Q."/>
            <person name="Du Z.-J."/>
        </authorList>
    </citation>
    <scope>NUCLEOTIDE SEQUENCE</scope>
    <source>
        <strain evidence="10">C21-152</strain>
    </source>
</reference>
<evidence type="ECO:0000313" key="11">
    <source>
        <dbReference type="Proteomes" id="UP001220964"/>
    </source>
</evidence>
<dbReference type="EMBL" id="JARGYC010000036">
    <property type="protein sequence ID" value="MDF0601869.1"/>
    <property type="molecule type" value="Genomic_DNA"/>
</dbReference>
<keyword evidence="2" id="KW-0597">Phosphoprotein</keyword>
<dbReference type="GO" id="GO:0055085">
    <property type="term" value="P:transmembrane transport"/>
    <property type="evidence" value="ECO:0007669"/>
    <property type="project" value="InterPro"/>
</dbReference>
<dbReference type="AlphaFoldDB" id="A0AAE3TAC9"/>
<sequence length="258" mass="26906">MIRGLWDRETVALMLLAAILPVAVTWLVIEGPWALARLGFFLLVAGLWHVLWMLARAQPPSFAGALTALALAMLAPEDLGIFALVLGTSFGVVMAELAFGGWGRNILNPATVALAFLGFSFPASGWPGLAIPVGWAVIPAALIGAAFGVISARLLLGALAVMALAALAGIPFPDKLAIYGVVLVLLVADPVTSATTALGRWLNGALYAALALMFAAYWTGAHPVQLAVSAALLTSLAAPLLDEIAIALWLTLRRRRLG</sequence>
<organism evidence="10 11">
    <name type="scientific">Psychromarinibacter sediminicola</name>
    <dbReference type="NCBI Taxonomy" id="3033385"/>
    <lineage>
        <taxon>Bacteria</taxon>
        <taxon>Pseudomonadati</taxon>
        <taxon>Pseudomonadota</taxon>
        <taxon>Alphaproteobacteria</taxon>
        <taxon>Rhodobacterales</taxon>
        <taxon>Paracoccaceae</taxon>
        <taxon>Psychromarinibacter</taxon>
    </lineage>
</organism>
<evidence type="ECO:0000313" key="10">
    <source>
        <dbReference type="EMBL" id="MDF0601869.1"/>
    </source>
</evidence>
<feature type="transmembrane region" description="Helical" evidence="9">
    <location>
        <begin position="106"/>
        <end position="123"/>
    </location>
</feature>
<feature type="transmembrane region" description="Helical" evidence="9">
    <location>
        <begin position="81"/>
        <end position="99"/>
    </location>
</feature>
<feature type="transmembrane region" description="Helical" evidence="9">
    <location>
        <begin position="226"/>
        <end position="252"/>
    </location>
</feature>
<dbReference type="GO" id="GO:0005886">
    <property type="term" value="C:plasma membrane"/>
    <property type="evidence" value="ECO:0007669"/>
    <property type="project" value="TreeGrafter"/>
</dbReference>
<keyword evidence="6" id="KW-1278">Translocase</keyword>
<proteinExistence type="predicted"/>
<evidence type="ECO:0000256" key="6">
    <source>
        <dbReference type="ARBA" id="ARBA00022967"/>
    </source>
</evidence>
<dbReference type="PANTHER" id="PTHR30578:SF1">
    <property type="entry name" value="NA(+)-TRANSLOCATING NADH-QUINONE REDUCTASE SUBUNIT B"/>
    <property type="match status" value="1"/>
</dbReference>
<evidence type="ECO:0000256" key="3">
    <source>
        <dbReference type="ARBA" id="ARBA00022630"/>
    </source>
</evidence>
<keyword evidence="3" id="KW-0285">Flavoprotein</keyword>
<evidence type="ECO:0000256" key="2">
    <source>
        <dbReference type="ARBA" id="ARBA00022553"/>
    </source>
</evidence>
<keyword evidence="8 9" id="KW-0472">Membrane</keyword>
<dbReference type="Proteomes" id="UP001220964">
    <property type="component" value="Unassembled WGS sequence"/>
</dbReference>
<dbReference type="RefSeq" id="WP_275568009.1">
    <property type="nucleotide sequence ID" value="NZ_JARGYC010000036.1"/>
</dbReference>
<comment type="caution">
    <text evidence="10">The sequence shown here is derived from an EMBL/GenBank/DDBJ whole genome shotgun (WGS) entry which is preliminary data.</text>
</comment>
<gene>
    <name evidence="10" type="ORF">P1J78_14075</name>
</gene>